<evidence type="ECO:0000313" key="2">
    <source>
        <dbReference type="Proteomes" id="UP000499080"/>
    </source>
</evidence>
<keyword evidence="2" id="KW-1185">Reference proteome</keyword>
<gene>
    <name evidence="1" type="ORF">AVEN_26967_1</name>
</gene>
<sequence>MAICLKFTAHRYILIISSINCHSTTQTPLSCRSGRSFNFNEMHSFRLSDHGPFIKRKWREDRTKNSCTQKQYRKSDRNQSFLSQCEEKSEFRSVLGRGIQEFLGVFLALIRTPTKNLLLWPRPSANETFSSTTLEKIDNIMAYSSTTTDGTNGDTLKKIEPLSRGFGVLYTSRFRRPACSSGI</sequence>
<comment type="caution">
    <text evidence="1">The sequence shown here is derived from an EMBL/GenBank/DDBJ whole genome shotgun (WGS) entry which is preliminary data.</text>
</comment>
<dbReference type="AlphaFoldDB" id="A0A4Y2B8T8"/>
<name>A0A4Y2B8T8_ARAVE</name>
<accession>A0A4Y2B8T8</accession>
<dbReference type="EMBL" id="BGPR01082833">
    <property type="protein sequence ID" value="GBL88792.1"/>
    <property type="molecule type" value="Genomic_DNA"/>
</dbReference>
<reference evidence="1 2" key="1">
    <citation type="journal article" date="2019" name="Sci. Rep.">
        <title>Orb-weaving spider Araneus ventricosus genome elucidates the spidroin gene catalogue.</title>
        <authorList>
            <person name="Kono N."/>
            <person name="Nakamura H."/>
            <person name="Ohtoshi R."/>
            <person name="Moran D.A.P."/>
            <person name="Shinohara A."/>
            <person name="Yoshida Y."/>
            <person name="Fujiwara M."/>
            <person name="Mori M."/>
            <person name="Tomita M."/>
            <person name="Arakawa K."/>
        </authorList>
    </citation>
    <scope>NUCLEOTIDE SEQUENCE [LARGE SCALE GENOMIC DNA]</scope>
</reference>
<organism evidence="1 2">
    <name type="scientific">Araneus ventricosus</name>
    <name type="common">Orbweaver spider</name>
    <name type="synonym">Epeira ventricosa</name>
    <dbReference type="NCBI Taxonomy" id="182803"/>
    <lineage>
        <taxon>Eukaryota</taxon>
        <taxon>Metazoa</taxon>
        <taxon>Ecdysozoa</taxon>
        <taxon>Arthropoda</taxon>
        <taxon>Chelicerata</taxon>
        <taxon>Arachnida</taxon>
        <taxon>Araneae</taxon>
        <taxon>Araneomorphae</taxon>
        <taxon>Entelegynae</taxon>
        <taxon>Araneoidea</taxon>
        <taxon>Araneidae</taxon>
        <taxon>Araneus</taxon>
    </lineage>
</organism>
<proteinExistence type="predicted"/>
<protein>
    <submittedName>
        <fullName evidence="1">Uncharacterized protein</fullName>
    </submittedName>
</protein>
<dbReference type="Proteomes" id="UP000499080">
    <property type="component" value="Unassembled WGS sequence"/>
</dbReference>
<evidence type="ECO:0000313" key="1">
    <source>
        <dbReference type="EMBL" id="GBL88792.1"/>
    </source>
</evidence>